<reference evidence="2 3" key="1">
    <citation type="submission" date="2019-03" db="EMBL/GenBank/DDBJ databases">
        <title>First draft genome of Liparis tanakae, snailfish: a comprehensive survey of snailfish specific genes.</title>
        <authorList>
            <person name="Kim W."/>
            <person name="Song I."/>
            <person name="Jeong J.-H."/>
            <person name="Kim D."/>
            <person name="Kim S."/>
            <person name="Ryu S."/>
            <person name="Song J.Y."/>
            <person name="Lee S.K."/>
        </authorList>
    </citation>
    <scope>NUCLEOTIDE SEQUENCE [LARGE SCALE GENOMIC DNA]</scope>
    <source>
        <tissue evidence="2">Muscle</tissue>
    </source>
</reference>
<evidence type="ECO:0000313" key="2">
    <source>
        <dbReference type="EMBL" id="TNN72220.1"/>
    </source>
</evidence>
<proteinExistence type="predicted"/>
<gene>
    <name evidence="2" type="ORF">EYF80_017504</name>
</gene>
<evidence type="ECO:0000313" key="3">
    <source>
        <dbReference type="Proteomes" id="UP000314294"/>
    </source>
</evidence>
<dbReference type="EMBL" id="SRLO01000140">
    <property type="protein sequence ID" value="TNN72220.1"/>
    <property type="molecule type" value="Genomic_DNA"/>
</dbReference>
<protein>
    <submittedName>
        <fullName evidence="2">Uncharacterized protein</fullName>
    </submittedName>
</protein>
<name>A0A4Z2I317_9TELE</name>
<organism evidence="2 3">
    <name type="scientific">Liparis tanakae</name>
    <name type="common">Tanaka's snailfish</name>
    <dbReference type="NCBI Taxonomy" id="230148"/>
    <lineage>
        <taxon>Eukaryota</taxon>
        <taxon>Metazoa</taxon>
        <taxon>Chordata</taxon>
        <taxon>Craniata</taxon>
        <taxon>Vertebrata</taxon>
        <taxon>Euteleostomi</taxon>
        <taxon>Actinopterygii</taxon>
        <taxon>Neopterygii</taxon>
        <taxon>Teleostei</taxon>
        <taxon>Neoteleostei</taxon>
        <taxon>Acanthomorphata</taxon>
        <taxon>Eupercaria</taxon>
        <taxon>Perciformes</taxon>
        <taxon>Cottioidei</taxon>
        <taxon>Cottales</taxon>
        <taxon>Liparidae</taxon>
        <taxon>Liparis</taxon>
    </lineage>
</organism>
<accession>A0A4Z2I317</accession>
<dbReference type="Proteomes" id="UP000314294">
    <property type="component" value="Unassembled WGS sequence"/>
</dbReference>
<comment type="caution">
    <text evidence="2">The sequence shown here is derived from an EMBL/GenBank/DDBJ whole genome shotgun (WGS) entry which is preliminary data.</text>
</comment>
<sequence>MKHLPSIRLARLSVASLPLKSRGGRPRRSSRYPSLCRLRRIGLENFLHPVLIQRSVIERGQRATDGPFVGGNIKLSQSDPSYRLRCQRAATQGCYLYSQDSVQRGTELWKCAAQQTCHLSRYTGVFDDTPLLSHQCREVYGEPPKIRRHNGGRFSQANLHNAPRGSRSSDYMITHGTMADAFMMSFGAFLLNDAARSNNNSFGVQTVTTDLESLSCSRRHMAQKPIMITMVITLESRRISLDQSRVLFTSVSDHGSSHIVLQQTAQYCLGSSRECHQKMLVYPDAFH</sequence>
<feature type="region of interest" description="Disordered" evidence="1">
    <location>
        <begin position="143"/>
        <end position="166"/>
    </location>
</feature>
<dbReference type="AlphaFoldDB" id="A0A4Z2I317"/>
<keyword evidence="3" id="KW-1185">Reference proteome</keyword>
<evidence type="ECO:0000256" key="1">
    <source>
        <dbReference type="SAM" id="MobiDB-lite"/>
    </source>
</evidence>